<organism evidence="2 3">
    <name type="scientific">Rousettus aegyptiacus</name>
    <name type="common">Egyptian fruit bat</name>
    <name type="synonym">Pteropus aegyptiacus</name>
    <dbReference type="NCBI Taxonomy" id="9407"/>
    <lineage>
        <taxon>Eukaryota</taxon>
        <taxon>Metazoa</taxon>
        <taxon>Chordata</taxon>
        <taxon>Craniata</taxon>
        <taxon>Vertebrata</taxon>
        <taxon>Euteleostomi</taxon>
        <taxon>Mammalia</taxon>
        <taxon>Eutheria</taxon>
        <taxon>Laurasiatheria</taxon>
        <taxon>Chiroptera</taxon>
        <taxon>Yinpterochiroptera</taxon>
        <taxon>Pteropodoidea</taxon>
        <taxon>Pteropodidae</taxon>
        <taxon>Rousettinae</taxon>
        <taxon>Rousettus</taxon>
    </lineage>
</organism>
<dbReference type="SUPFAM" id="SSF47943">
    <property type="entry name" value="Retrovirus capsid protein, N-terminal core domain"/>
    <property type="match status" value="1"/>
</dbReference>
<comment type="caution">
    <text evidence="2">The sequence shown here is derived from an EMBL/GenBank/DDBJ whole genome shotgun (WGS) entry which is preliminary data.</text>
</comment>
<dbReference type="GO" id="GO:0019068">
    <property type="term" value="P:virion assembly"/>
    <property type="evidence" value="ECO:0007669"/>
    <property type="project" value="InterPro"/>
</dbReference>
<reference evidence="2 3" key="1">
    <citation type="journal article" date="2020" name="Nature">
        <title>Six reference-quality genomes reveal evolution of bat adaptations.</title>
        <authorList>
            <person name="Jebb D."/>
            <person name="Huang Z."/>
            <person name="Pippel M."/>
            <person name="Hughes G.M."/>
            <person name="Lavrichenko K."/>
            <person name="Devanna P."/>
            <person name="Winkler S."/>
            <person name="Jermiin L.S."/>
            <person name="Skirmuntt E.C."/>
            <person name="Katzourakis A."/>
            <person name="Burkitt-Gray L."/>
            <person name="Ray D.A."/>
            <person name="Sullivan K.A.M."/>
            <person name="Roscito J.G."/>
            <person name="Kirilenko B.M."/>
            <person name="Davalos L.M."/>
            <person name="Corthals A.P."/>
            <person name="Power M.L."/>
            <person name="Jones G."/>
            <person name="Ransome R.D."/>
            <person name="Dechmann D.K.N."/>
            <person name="Locatelli A.G."/>
            <person name="Puechmaille S.J."/>
            <person name="Fedrigo O."/>
            <person name="Jarvis E.D."/>
            <person name="Hiller M."/>
            <person name="Vernes S.C."/>
            <person name="Myers E.W."/>
            <person name="Teeling E.C."/>
        </authorList>
    </citation>
    <scope>NUCLEOTIDE SEQUENCE [LARGE SCALE GENOMIC DNA]</scope>
    <source>
        <strain evidence="2">MRouAeg1</strain>
        <tissue evidence="2">Muscle</tissue>
    </source>
</reference>
<dbReference type="Gene3D" id="1.10.375.10">
    <property type="entry name" value="Human Immunodeficiency Virus Type 1 Capsid Protein"/>
    <property type="match status" value="1"/>
</dbReference>
<evidence type="ECO:0000259" key="1">
    <source>
        <dbReference type="Pfam" id="PF02093"/>
    </source>
</evidence>
<dbReference type="InterPro" id="IPR008919">
    <property type="entry name" value="Retrov_capsid_N"/>
</dbReference>
<dbReference type="InterPro" id="IPR003036">
    <property type="entry name" value="Gag_P30"/>
</dbReference>
<dbReference type="PANTHER" id="PTHR33166">
    <property type="entry name" value="GAG_P30 DOMAIN-CONTAINING PROTEIN"/>
    <property type="match status" value="1"/>
</dbReference>
<dbReference type="AlphaFoldDB" id="A0A7J8CI71"/>
<accession>A0A7J8CI71</accession>
<gene>
    <name evidence="2" type="ORF">HJG63_009075</name>
</gene>
<name>A0A7J8CI71_ROUAE</name>
<sequence>MVLLFPLWAGHQPIPPPGHSPLGISTTPGVSDRPFMVYVPFLTSDLYSWKAQNLPFSEKPQALMGFLESVFQTHCPTWDDCQQVLVTLFTMEECRCIWAEAQKIAAGGRRAEEAWEQIEEEFPSTSPDWGHNFQAGRMALDRYHQLGELG</sequence>
<dbReference type="Proteomes" id="UP000593571">
    <property type="component" value="Unassembled WGS sequence"/>
</dbReference>
<dbReference type="Pfam" id="PF02093">
    <property type="entry name" value="Gag_p30"/>
    <property type="match status" value="1"/>
</dbReference>
<proteinExistence type="predicted"/>
<feature type="domain" description="Core shell protein Gag P30" evidence="1">
    <location>
        <begin position="44"/>
        <end position="146"/>
    </location>
</feature>
<evidence type="ECO:0000313" key="3">
    <source>
        <dbReference type="Proteomes" id="UP000593571"/>
    </source>
</evidence>
<protein>
    <recommendedName>
        <fullName evidence="1">Core shell protein Gag P30 domain-containing protein</fullName>
    </recommendedName>
</protein>
<dbReference type="EMBL" id="JACASE010000014">
    <property type="protein sequence ID" value="KAF6410560.1"/>
    <property type="molecule type" value="Genomic_DNA"/>
</dbReference>
<keyword evidence="3" id="KW-1185">Reference proteome</keyword>
<evidence type="ECO:0000313" key="2">
    <source>
        <dbReference type="EMBL" id="KAF6410560.1"/>
    </source>
</evidence>
<dbReference type="InterPro" id="IPR050462">
    <property type="entry name" value="Retroviral_Gag-Pol_poly"/>
</dbReference>